<keyword evidence="2" id="KW-1185">Reference proteome</keyword>
<evidence type="ECO:0000313" key="2">
    <source>
        <dbReference type="Proteomes" id="UP000015445"/>
    </source>
</evidence>
<evidence type="ECO:0000313" key="1">
    <source>
        <dbReference type="EMBL" id="EQA78909.1"/>
    </source>
</evidence>
<proteinExistence type="predicted"/>
<dbReference type="Proteomes" id="UP000015445">
    <property type="component" value="Unassembled WGS sequence"/>
</dbReference>
<dbReference type="EMBL" id="AOHD02000060">
    <property type="protein sequence ID" value="EQA78909.1"/>
    <property type="molecule type" value="Genomic_DNA"/>
</dbReference>
<dbReference type="Gene3D" id="3.30.70.1200">
    <property type="entry name" value="Crispr-associated protein, domain 1"/>
    <property type="match status" value="1"/>
</dbReference>
<dbReference type="Pfam" id="PF08798">
    <property type="entry name" value="CRISPR_assoc"/>
    <property type="match status" value="1"/>
</dbReference>
<sequence length="104" mass="12037">MAFPDRPSSQNSPFLFQLDYNSNPGKIPPRILVFSEELPDWERAFQDFNVLEKIPDQNQIKRISPAFIMKDTTLRFSLTANPTKKTKDYRLFPTCVGLDGKQDI</sequence>
<accession>T0H014</accession>
<protein>
    <submittedName>
        <fullName evidence="1">CRISPR associated domain protein</fullName>
    </submittedName>
</protein>
<name>T0H014_9LEPT</name>
<organism evidence="1 2">
    <name type="scientific">Leptospira alstonii serovar Pingchang str. 80-412</name>
    <dbReference type="NCBI Taxonomy" id="1218564"/>
    <lineage>
        <taxon>Bacteria</taxon>
        <taxon>Pseudomonadati</taxon>
        <taxon>Spirochaetota</taxon>
        <taxon>Spirochaetia</taxon>
        <taxon>Leptospirales</taxon>
        <taxon>Leptospiraceae</taxon>
        <taxon>Leptospira</taxon>
    </lineage>
</organism>
<comment type="caution">
    <text evidence="1">The sequence shown here is derived from an EMBL/GenBank/DDBJ whole genome shotgun (WGS) entry which is preliminary data.</text>
</comment>
<dbReference type="InterPro" id="IPR010179">
    <property type="entry name" value="CRISPR-assoc_prot_Cse3"/>
</dbReference>
<gene>
    <name evidence="1" type="ORF">LEP1GSC193_2858</name>
</gene>
<reference evidence="1" key="1">
    <citation type="submission" date="2013-05" db="EMBL/GenBank/DDBJ databases">
        <authorList>
            <person name="Harkins D.M."/>
            <person name="Durkin A.S."/>
            <person name="Brinkac L.M."/>
            <person name="Haft D.H."/>
            <person name="Selengut J.D."/>
            <person name="Sanka R."/>
            <person name="DePew J."/>
            <person name="Purushe J."/>
            <person name="Galloway R.L."/>
            <person name="Vinetz J.M."/>
            <person name="Sutton G.G."/>
            <person name="Nierman W.C."/>
            <person name="Fouts D.E."/>
        </authorList>
    </citation>
    <scope>NUCLEOTIDE SEQUENCE [LARGE SCALE GENOMIC DNA]</scope>
    <source>
        <strain evidence="1">80-412</strain>
    </source>
</reference>
<dbReference type="AlphaFoldDB" id="T0H014"/>